<reference evidence="2" key="2">
    <citation type="submission" date="2016-11" db="EMBL/GenBank/DDBJ databases">
        <authorList>
            <person name="Jaros S."/>
            <person name="Januszkiewicz K."/>
            <person name="Wedrychowicz H."/>
        </authorList>
    </citation>
    <scope>NUCLEOTIDE SEQUENCE [LARGE SCALE GENOMIC DNA]</scope>
    <source>
        <strain evidence="2">DX253</strain>
    </source>
</reference>
<proteinExistence type="predicted"/>
<evidence type="ECO:0000313" key="1">
    <source>
        <dbReference type="EMBL" id="EFW91324.1"/>
    </source>
</evidence>
<evidence type="ECO:0000313" key="3">
    <source>
        <dbReference type="Proteomes" id="UP000003751"/>
    </source>
</evidence>
<reference evidence="1 3" key="1">
    <citation type="journal article" date="2014" name="ISME J.">
        <title>Trehalose/2-sulfotrehalose biosynthesis and glycine-betaine uptake are widely spread mechanisms for osmoadaptation in the Halobacteriales.</title>
        <authorList>
            <person name="Youssef N.H."/>
            <person name="Savage-Ashlock K.N."/>
            <person name="McCully A.L."/>
            <person name="Luedtke B."/>
            <person name="Shaw E.I."/>
            <person name="Hoff W.D."/>
            <person name="Elshahed M.S."/>
        </authorList>
    </citation>
    <scope>NUCLEOTIDE SEQUENCE [LARGE SCALE GENOMIC DNA]</scope>
    <source>
        <strain evidence="1 3">DX253</strain>
    </source>
</reference>
<sequence length="296" mass="33711">MSNRIRVRLGAVTAFALSAITVAIAAVALGNRRTEDEIETHVDELLSDSEPRDGEFSRDDIEELPAPVRRYFTHVLDDGQPHVQVVRLHQRGEFRLGGPDSEWRPLVADQYVTTRPPGFVWDASIDVLPRVPARVLDCYEGGDGVLRAWLLGAVPVASAGPSPEMNEGELLRYLAEAVWYPTALLPAQGVEWEAIDDRSARATLEHRSASASVVFHFNEHDEIERVTAERYRMEDERYESWTGHFRDYRDRNGRRIPVEAEVGWGRPDDDERYWRATIDRIEHRPMGTNRQSDGEL</sequence>
<keyword evidence="4" id="KW-1185">Reference proteome</keyword>
<gene>
    <name evidence="2" type="ORF">SAMN05444342_3047</name>
    <name evidence="1" type="ORF">ZOD2009_14486</name>
</gene>
<dbReference type="EMBL" id="AEMG01000015">
    <property type="protein sequence ID" value="EFW91324.1"/>
    <property type="molecule type" value="Genomic_DNA"/>
</dbReference>
<dbReference type="Proteomes" id="UP000003751">
    <property type="component" value="Unassembled WGS sequence"/>
</dbReference>
<dbReference type="AlphaFoldDB" id="E7QVR1"/>
<protein>
    <submittedName>
        <fullName evidence="1">Uncharacterized protein</fullName>
    </submittedName>
</protein>
<accession>E7QVR1</accession>
<evidence type="ECO:0000313" key="4">
    <source>
        <dbReference type="Proteomes" id="UP000184203"/>
    </source>
</evidence>
<evidence type="ECO:0000313" key="2">
    <source>
        <dbReference type="EMBL" id="SHL10764.1"/>
    </source>
</evidence>
<dbReference type="PATRIC" id="fig|797209.4.peg.2856"/>
<name>E7QVR1_HALPU</name>
<dbReference type="STRING" id="797209.GCA_000376445_03411"/>
<organism evidence="1 3">
    <name type="scientific">Haladaptatus paucihalophilus DX253</name>
    <dbReference type="NCBI Taxonomy" id="797209"/>
    <lineage>
        <taxon>Archaea</taxon>
        <taxon>Methanobacteriati</taxon>
        <taxon>Methanobacteriota</taxon>
        <taxon>Stenosarchaea group</taxon>
        <taxon>Halobacteria</taxon>
        <taxon>Halobacteriales</taxon>
        <taxon>Haladaptataceae</taxon>
        <taxon>Haladaptatus</taxon>
    </lineage>
</organism>
<dbReference type="Proteomes" id="UP000184203">
    <property type="component" value="Unassembled WGS sequence"/>
</dbReference>
<reference evidence="4" key="3">
    <citation type="submission" date="2016-11" db="EMBL/GenBank/DDBJ databases">
        <authorList>
            <person name="Varghese N."/>
            <person name="Submissions S."/>
        </authorList>
    </citation>
    <scope>NUCLEOTIDE SEQUENCE [LARGE SCALE GENOMIC DNA]</scope>
    <source>
        <strain evidence="4">DX253</strain>
    </source>
</reference>
<dbReference type="Pfam" id="PF21900">
    <property type="entry name" value="DUF6920"/>
    <property type="match status" value="1"/>
</dbReference>
<dbReference type="InterPro" id="IPR054213">
    <property type="entry name" value="DUF6920"/>
</dbReference>
<dbReference type="EMBL" id="FRAN01000004">
    <property type="protein sequence ID" value="SHL10764.1"/>
    <property type="molecule type" value="Genomic_DNA"/>
</dbReference>
<dbReference type="OrthoDB" id="79774at2157"/>
<dbReference type="eggNOG" id="arCOG10456">
    <property type="taxonomic scope" value="Archaea"/>
</dbReference>
<dbReference type="RefSeq" id="WP_007980975.1">
    <property type="nucleotide sequence ID" value="NZ_AEMG01000015.1"/>
</dbReference>